<dbReference type="SMART" id="SM00245">
    <property type="entry name" value="TSPc"/>
    <property type="match status" value="1"/>
</dbReference>
<dbReference type="InterPro" id="IPR029045">
    <property type="entry name" value="ClpP/crotonase-like_dom_sf"/>
</dbReference>
<dbReference type="AlphaFoldDB" id="A0A4U0P1P2"/>
<organism evidence="2 3">
    <name type="scientific">Sphingobacterium olei</name>
    <dbReference type="NCBI Taxonomy" id="2571155"/>
    <lineage>
        <taxon>Bacteria</taxon>
        <taxon>Pseudomonadati</taxon>
        <taxon>Bacteroidota</taxon>
        <taxon>Sphingobacteriia</taxon>
        <taxon>Sphingobacteriales</taxon>
        <taxon>Sphingobacteriaceae</taxon>
        <taxon>Sphingobacterium</taxon>
    </lineage>
</organism>
<dbReference type="CDD" id="cd07561">
    <property type="entry name" value="Peptidase_S41_CPP_like"/>
    <property type="match status" value="1"/>
</dbReference>
<dbReference type="Gene3D" id="3.30.750.170">
    <property type="match status" value="1"/>
</dbReference>
<evidence type="ECO:0000259" key="1">
    <source>
        <dbReference type="PROSITE" id="PS50106"/>
    </source>
</evidence>
<dbReference type="InterPro" id="IPR041489">
    <property type="entry name" value="PDZ_6"/>
</dbReference>
<keyword evidence="3" id="KW-1185">Reference proteome</keyword>
<gene>
    <name evidence="2" type="ORF">FAZ15_08315</name>
</gene>
<dbReference type="GO" id="GO:0004175">
    <property type="term" value="F:endopeptidase activity"/>
    <property type="evidence" value="ECO:0007669"/>
    <property type="project" value="TreeGrafter"/>
</dbReference>
<dbReference type="GO" id="GO:0006508">
    <property type="term" value="P:proteolysis"/>
    <property type="evidence" value="ECO:0007669"/>
    <property type="project" value="InterPro"/>
</dbReference>
<dbReference type="Proteomes" id="UP000306808">
    <property type="component" value="Unassembled WGS sequence"/>
</dbReference>
<dbReference type="GO" id="GO:0007165">
    <property type="term" value="P:signal transduction"/>
    <property type="evidence" value="ECO:0007669"/>
    <property type="project" value="TreeGrafter"/>
</dbReference>
<dbReference type="Gene3D" id="3.90.226.10">
    <property type="entry name" value="2-enoyl-CoA Hydratase, Chain A, domain 1"/>
    <property type="match status" value="1"/>
</dbReference>
<dbReference type="SUPFAM" id="SSF50156">
    <property type="entry name" value="PDZ domain-like"/>
    <property type="match status" value="1"/>
</dbReference>
<sequence>MRKYVWLILGISFFGIIQSCKKNPTEKEVDRGELDEKEAMLKDSVFYYTKLLSLWQDYMPPRNVNDIANDEILRSYTSKYETAEDVLDFLTGLTPNDPSTGKPIDRFSFLDRQGVVSDEIQNAVATSYGMYVFYLQTNAAVNNADLYVKMVDVNSPAYQAGIRRGDRILSIDGKTNLDYNTQQSQGFKGVNEALNSSSMNVKWVTPNAVTTEKMITSSLYNFNPILSDKVFSIDEKKIGYLAFSSFVNIENKGVLTKMHKDFEDIFQSFEGQSISELIVDLRYNGGGAVNTAEYLADKIAPILADGEKMYYYKVNAVLEAWEWTEPGEEFGPVYFDKSGSLNLSKVYFLVSRSTASASELLINSLMPYMDVQVIGTEKTYGKPVGFFEVFMDKEEETGLYATSFQMFNSNDFGDYFGGLSPNKITYEDYFKDFGDPEEGLISEALYHIKNNKYYAGTSGSSAIASKERLLKDKKVNIKNVGQRASDYGMFKFRNKDLKIK</sequence>
<dbReference type="Pfam" id="PF17820">
    <property type="entry name" value="PDZ_6"/>
    <property type="match status" value="1"/>
</dbReference>
<accession>A0A4U0P1P2</accession>
<dbReference type="Pfam" id="PF03572">
    <property type="entry name" value="Peptidase_S41"/>
    <property type="match status" value="1"/>
</dbReference>
<comment type="caution">
    <text evidence="2">The sequence shown here is derived from an EMBL/GenBank/DDBJ whole genome shotgun (WGS) entry which is preliminary data.</text>
</comment>
<dbReference type="SUPFAM" id="SSF52096">
    <property type="entry name" value="ClpP/crotonase"/>
    <property type="match status" value="1"/>
</dbReference>
<dbReference type="Gene3D" id="2.30.42.10">
    <property type="match status" value="1"/>
</dbReference>
<proteinExistence type="predicted"/>
<dbReference type="PANTHER" id="PTHR32060">
    <property type="entry name" value="TAIL-SPECIFIC PROTEASE"/>
    <property type="match status" value="1"/>
</dbReference>
<dbReference type="PROSITE" id="PS51257">
    <property type="entry name" value="PROKAR_LIPOPROTEIN"/>
    <property type="match status" value="1"/>
</dbReference>
<dbReference type="GO" id="GO:0030288">
    <property type="term" value="C:outer membrane-bounded periplasmic space"/>
    <property type="evidence" value="ECO:0007669"/>
    <property type="project" value="TreeGrafter"/>
</dbReference>
<dbReference type="InterPro" id="IPR001478">
    <property type="entry name" value="PDZ"/>
</dbReference>
<reference evidence="2 3" key="1">
    <citation type="submission" date="2019-04" db="EMBL/GenBank/DDBJ databases">
        <title>Sphingobacterium olei sp. nov., isolated from oil-contaminated soil.</title>
        <authorList>
            <person name="Liu B."/>
        </authorList>
    </citation>
    <scope>NUCLEOTIDE SEQUENCE [LARGE SCALE GENOMIC DNA]</scope>
    <source>
        <strain evidence="2 3">HAL-9</strain>
    </source>
</reference>
<dbReference type="InterPro" id="IPR005151">
    <property type="entry name" value="Tail-specific_protease"/>
</dbReference>
<dbReference type="EMBL" id="SUME01000003">
    <property type="protein sequence ID" value="TJZ61196.1"/>
    <property type="molecule type" value="Genomic_DNA"/>
</dbReference>
<dbReference type="InterPro" id="IPR036034">
    <property type="entry name" value="PDZ_sf"/>
</dbReference>
<dbReference type="GO" id="GO:0008236">
    <property type="term" value="F:serine-type peptidase activity"/>
    <property type="evidence" value="ECO:0007669"/>
    <property type="project" value="InterPro"/>
</dbReference>
<feature type="domain" description="PDZ" evidence="1">
    <location>
        <begin position="117"/>
        <end position="177"/>
    </location>
</feature>
<name>A0A4U0P1P2_9SPHI</name>
<evidence type="ECO:0000313" key="2">
    <source>
        <dbReference type="EMBL" id="TJZ61196.1"/>
    </source>
</evidence>
<dbReference type="PROSITE" id="PS50106">
    <property type="entry name" value="PDZ"/>
    <property type="match status" value="1"/>
</dbReference>
<dbReference type="PANTHER" id="PTHR32060:SF30">
    <property type="entry name" value="CARBOXY-TERMINAL PROCESSING PROTEASE CTPA"/>
    <property type="match status" value="1"/>
</dbReference>
<evidence type="ECO:0000313" key="3">
    <source>
        <dbReference type="Proteomes" id="UP000306808"/>
    </source>
</evidence>
<dbReference type="RefSeq" id="WP_136900854.1">
    <property type="nucleotide sequence ID" value="NZ_SUME01000003.1"/>
</dbReference>
<dbReference type="OrthoDB" id="7168509at2"/>
<protein>
    <submittedName>
        <fullName evidence="2">Peptidase S41</fullName>
    </submittedName>
</protein>